<comment type="caution">
    <text evidence="7">The sequence shown here is derived from an EMBL/GenBank/DDBJ whole genome shotgun (WGS) entry which is preliminary data.</text>
</comment>
<dbReference type="OrthoDB" id="1261840at2759"/>
<dbReference type="AlphaFoldDB" id="A0A9Q1MCX5"/>
<keyword evidence="3" id="KW-0813">Transport</keyword>
<evidence type="ECO:0000256" key="1">
    <source>
        <dbReference type="ARBA" id="ARBA00004370"/>
    </source>
</evidence>
<evidence type="ECO:0000313" key="7">
    <source>
        <dbReference type="EMBL" id="KAJ8557198.1"/>
    </source>
</evidence>
<evidence type="ECO:0000313" key="8">
    <source>
        <dbReference type="Proteomes" id="UP001152561"/>
    </source>
</evidence>
<dbReference type="InterPro" id="IPR013057">
    <property type="entry name" value="AA_transpt_TM"/>
</dbReference>
<dbReference type="GO" id="GO:0006865">
    <property type="term" value="P:amino acid transport"/>
    <property type="evidence" value="ECO:0007669"/>
    <property type="project" value="UniProtKB-KW"/>
</dbReference>
<evidence type="ECO:0000256" key="3">
    <source>
        <dbReference type="ARBA" id="ARBA00022970"/>
    </source>
</evidence>
<keyword evidence="8" id="KW-1185">Reference proteome</keyword>
<evidence type="ECO:0000256" key="4">
    <source>
        <dbReference type="ARBA" id="ARBA00022989"/>
    </source>
</evidence>
<evidence type="ECO:0000256" key="2">
    <source>
        <dbReference type="ARBA" id="ARBA00022692"/>
    </source>
</evidence>
<organism evidence="7 8">
    <name type="scientific">Anisodus acutangulus</name>
    <dbReference type="NCBI Taxonomy" id="402998"/>
    <lineage>
        <taxon>Eukaryota</taxon>
        <taxon>Viridiplantae</taxon>
        <taxon>Streptophyta</taxon>
        <taxon>Embryophyta</taxon>
        <taxon>Tracheophyta</taxon>
        <taxon>Spermatophyta</taxon>
        <taxon>Magnoliopsida</taxon>
        <taxon>eudicotyledons</taxon>
        <taxon>Gunneridae</taxon>
        <taxon>Pentapetalae</taxon>
        <taxon>asterids</taxon>
        <taxon>lamiids</taxon>
        <taxon>Solanales</taxon>
        <taxon>Solanaceae</taxon>
        <taxon>Solanoideae</taxon>
        <taxon>Hyoscyameae</taxon>
        <taxon>Anisodus</taxon>
    </lineage>
</organism>
<proteinExistence type="predicted"/>
<evidence type="ECO:0000256" key="5">
    <source>
        <dbReference type="ARBA" id="ARBA00023136"/>
    </source>
</evidence>
<accession>A0A9Q1MCX5</accession>
<comment type="subcellular location">
    <subcellularLocation>
        <location evidence="1">Membrane</location>
    </subcellularLocation>
</comment>
<evidence type="ECO:0000259" key="6">
    <source>
        <dbReference type="Pfam" id="PF01490"/>
    </source>
</evidence>
<dbReference type="EMBL" id="JAJAGQ010000007">
    <property type="protein sequence ID" value="KAJ8557198.1"/>
    <property type="molecule type" value="Genomic_DNA"/>
</dbReference>
<keyword evidence="2" id="KW-0812">Transmembrane</keyword>
<protein>
    <recommendedName>
        <fullName evidence="6">Amino acid transporter transmembrane domain-containing protein</fullName>
    </recommendedName>
</protein>
<keyword evidence="4" id="KW-1133">Transmembrane helix</keyword>
<name>A0A9Q1MCX5_9SOLA</name>
<dbReference type="Proteomes" id="UP001152561">
    <property type="component" value="Unassembled WGS sequence"/>
</dbReference>
<sequence length="75" mass="8359">MKKQKQFSKVMLLCFLFATITYASIAAMGYSMFGSEVQSQITLNLPTKRSSSKLAIYTALINPIAKYALMMTPII</sequence>
<gene>
    <name evidence="7" type="ORF">K7X08_002823</name>
</gene>
<keyword evidence="5" id="KW-0472">Membrane</keyword>
<reference evidence="8" key="1">
    <citation type="journal article" date="2023" name="Proc. Natl. Acad. Sci. U.S.A.">
        <title>Genomic and structural basis for evolution of tropane alkaloid biosynthesis.</title>
        <authorList>
            <person name="Wanga Y.-J."/>
            <person name="Taina T."/>
            <person name="Yua J.-Y."/>
            <person name="Lia J."/>
            <person name="Xua B."/>
            <person name="Chenc J."/>
            <person name="D'Auriad J.C."/>
            <person name="Huanga J.-P."/>
            <person name="Huanga S.-X."/>
        </authorList>
    </citation>
    <scope>NUCLEOTIDE SEQUENCE [LARGE SCALE GENOMIC DNA]</scope>
    <source>
        <strain evidence="8">cv. KIB-2019</strain>
    </source>
</reference>
<dbReference type="GO" id="GO:0016020">
    <property type="term" value="C:membrane"/>
    <property type="evidence" value="ECO:0007669"/>
    <property type="project" value="UniProtKB-SubCell"/>
</dbReference>
<dbReference type="Pfam" id="PF01490">
    <property type="entry name" value="Aa_trans"/>
    <property type="match status" value="1"/>
</dbReference>
<keyword evidence="3" id="KW-0029">Amino-acid transport</keyword>
<feature type="domain" description="Amino acid transporter transmembrane" evidence="6">
    <location>
        <begin position="1"/>
        <end position="75"/>
    </location>
</feature>